<proteinExistence type="predicted"/>
<organism evidence="1 2">
    <name type="scientific">Trifolium pratense</name>
    <name type="common">Red clover</name>
    <dbReference type="NCBI Taxonomy" id="57577"/>
    <lineage>
        <taxon>Eukaryota</taxon>
        <taxon>Viridiplantae</taxon>
        <taxon>Streptophyta</taxon>
        <taxon>Embryophyta</taxon>
        <taxon>Tracheophyta</taxon>
        <taxon>Spermatophyta</taxon>
        <taxon>Magnoliopsida</taxon>
        <taxon>eudicotyledons</taxon>
        <taxon>Gunneridae</taxon>
        <taxon>Pentapetalae</taxon>
        <taxon>rosids</taxon>
        <taxon>fabids</taxon>
        <taxon>Fabales</taxon>
        <taxon>Fabaceae</taxon>
        <taxon>Papilionoideae</taxon>
        <taxon>50 kb inversion clade</taxon>
        <taxon>NPAAA clade</taxon>
        <taxon>Hologalegina</taxon>
        <taxon>IRL clade</taxon>
        <taxon>Trifolieae</taxon>
        <taxon>Trifolium</taxon>
    </lineage>
</organism>
<reference evidence="1 2" key="1">
    <citation type="journal article" date="2014" name="Am. J. Bot.">
        <title>Genome assembly and annotation for red clover (Trifolium pratense; Fabaceae).</title>
        <authorList>
            <person name="Istvanek J."/>
            <person name="Jaros M."/>
            <person name="Krenek A."/>
            <person name="Repkova J."/>
        </authorList>
    </citation>
    <scope>NUCLEOTIDE SEQUENCE [LARGE SCALE GENOMIC DNA]</scope>
    <source>
        <strain evidence="2">cv. Tatra</strain>
        <tissue evidence="1">Young leaves</tissue>
    </source>
</reference>
<protein>
    <submittedName>
        <fullName evidence="1">Uncharacterized protein</fullName>
    </submittedName>
</protein>
<evidence type="ECO:0000313" key="2">
    <source>
        <dbReference type="Proteomes" id="UP000236291"/>
    </source>
</evidence>
<dbReference type="EMBL" id="ASHM01007029">
    <property type="protein sequence ID" value="PNY14649.1"/>
    <property type="molecule type" value="Genomic_DNA"/>
</dbReference>
<reference evidence="1 2" key="2">
    <citation type="journal article" date="2017" name="Front. Plant Sci.">
        <title>Gene Classification and Mining of Molecular Markers Useful in Red Clover (Trifolium pratense) Breeding.</title>
        <authorList>
            <person name="Istvanek J."/>
            <person name="Dluhosova J."/>
            <person name="Dluhos P."/>
            <person name="Patkova L."/>
            <person name="Nedelnik J."/>
            <person name="Repkova J."/>
        </authorList>
    </citation>
    <scope>NUCLEOTIDE SEQUENCE [LARGE SCALE GENOMIC DNA]</scope>
    <source>
        <strain evidence="2">cv. Tatra</strain>
        <tissue evidence="1">Young leaves</tissue>
    </source>
</reference>
<sequence length="61" mass="7002">MRGWWPENGKFWPKGFLSNGNVTEKGLFSYSFSAICSRKTLQLLKAVACEKHRTKAKKHSD</sequence>
<dbReference type="Proteomes" id="UP000236291">
    <property type="component" value="Unassembled WGS sequence"/>
</dbReference>
<accession>A0A2K3PH76</accession>
<gene>
    <name evidence="1" type="ORF">L195_g011333</name>
</gene>
<comment type="caution">
    <text evidence="1">The sequence shown here is derived from an EMBL/GenBank/DDBJ whole genome shotgun (WGS) entry which is preliminary data.</text>
</comment>
<dbReference type="AlphaFoldDB" id="A0A2K3PH76"/>
<evidence type="ECO:0000313" key="1">
    <source>
        <dbReference type="EMBL" id="PNY14649.1"/>
    </source>
</evidence>
<name>A0A2K3PH76_TRIPR</name>